<gene>
    <name evidence="1" type="primary">MRPS22</name>
    <name evidence="1" type="ORF">XENOCAPTIV_025922</name>
</gene>
<evidence type="ECO:0000313" key="2">
    <source>
        <dbReference type="Proteomes" id="UP001434883"/>
    </source>
</evidence>
<proteinExistence type="predicted"/>
<dbReference type="EMBL" id="JAHRIN010006342">
    <property type="protein sequence ID" value="MEQ2193197.1"/>
    <property type="molecule type" value="Genomic_DNA"/>
</dbReference>
<organism evidence="1 2">
    <name type="scientific">Xenoophorus captivus</name>
    <dbReference type="NCBI Taxonomy" id="1517983"/>
    <lineage>
        <taxon>Eukaryota</taxon>
        <taxon>Metazoa</taxon>
        <taxon>Chordata</taxon>
        <taxon>Craniata</taxon>
        <taxon>Vertebrata</taxon>
        <taxon>Euteleostomi</taxon>
        <taxon>Actinopterygii</taxon>
        <taxon>Neopterygii</taxon>
        <taxon>Teleostei</taxon>
        <taxon>Neoteleostei</taxon>
        <taxon>Acanthomorphata</taxon>
        <taxon>Ovalentaria</taxon>
        <taxon>Atherinomorphae</taxon>
        <taxon>Cyprinodontiformes</taxon>
        <taxon>Goodeidae</taxon>
        <taxon>Xenoophorus</taxon>
    </lineage>
</organism>
<dbReference type="PANTHER" id="PTHR13071">
    <property type="entry name" value="MITOCHONDRIAL 28S RIBOSOMAL PROTEIN S22"/>
    <property type="match status" value="1"/>
</dbReference>
<accession>A0ABV0QCF8</accession>
<dbReference type="Proteomes" id="UP001434883">
    <property type="component" value="Unassembled WGS sequence"/>
</dbReference>
<comment type="caution">
    <text evidence="1">The sequence shown here is derived from an EMBL/GenBank/DDBJ whole genome shotgun (WGS) entry which is preliminary data.</text>
</comment>
<dbReference type="Pfam" id="PF10245">
    <property type="entry name" value="MRP-S22"/>
    <property type="match status" value="1"/>
</dbReference>
<keyword evidence="1" id="KW-0689">Ribosomal protein</keyword>
<reference evidence="1 2" key="1">
    <citation type="submission" date="2021-06" db="EMBL/GenBank/DDBJ databases">
        <authorList>
            <person name="Palmer J.M."/>
        </authorList>
    </citation>
    <scope>NUCLEOTIDE SEQUENCE [LARGE SCALE GENOMIC DNA]</scope>
    <source>
        <strain evidence="1 2">XC_2019</strain>
        <tissue evidence="1">Muscle</tissue>
    </source>
</reference>
<keyword evidence="2" id="KW-1185">Reference proteome</keyword>
<dbReference type="PANTHER" id="PTHR13071:SF4">
    <property type="entry name" value="SMALL RIBOSOMAL SUBUNIT PROTEIN MS22"/>
    <property type="match status" value="1"/>
</dbReference>
<dbReference type="GO" id="GO:0005840">
    <property type="term" value="C:ribosome"/>
    <property type="evidence" value="ECO:0007669"/>
    <property type="project" value="UniProtKB-KW"/>
</dbReference>
<keyword evidence="1" id="KW-0687">Ribonucleoprotein</keyword>
<evidence type="ECO:0000313" key="1">
    <source>
        <dbReference type="EMBL" id="MEQ2193197.1"/>
    </source>
</evidence>
<dbReference type="InterPro" id="IPR019374">
    <property type="entry name" value="Ribosomal_mS22"/>
</dbReference>
<protein>
    <submittedName>
        <fullName evidence="1">28S ribosomal protein S22, mitochondrial</fullName>
    </submittedName>
</protein>
<name>A0ABV0QCF8_9TELE</name>
<sequence>MAALGSARCLFQSFSRVKDVQRINQTLLKCSARTFCGETNEKVCLLPTDNAKPQFADPAVQDILTRITGLDLQKVFRPIKQELKPPTYKLMTDEQLEQALQFATEKATKRLQMPPVLPERKPISDVLAMDKILDGMDTAKYVFTDITYNIPHRERFIVVREPDGTLRKATWEERDRLIQVYFPRQGRKLTPHLLFKEENLK</sequence>
<feature type="non-terminal residue" evidence="1">
    <location>
        <position position="201"/>
    </location>
</feature>